<name>A0A0A9GDZ3_ARUDO</name>
<reference evidence="1" key="1">
    <citation type="submission" date="2014-09" db="EMBL/GenBank/DDBJ databases">
        <authorList>
            <person name="Magalhaes I.L.F."/>
            <person name="Oliveira U."/>
            <person name="Santos F.R."/>
            <person name="Vidigal T.H.D.A."/>
            <person name="Brescovit A.D."/>
            <person name="Santos A.J."/>
        </authorList>
    </citation>
    <scope>NUCLEOTIDE SEQUENCE</scope>
    <source>
        <tissue evidence="1">Shoot tissue taken approximately 20 cm above the soil surface</tissue>
    </source>
</reference>
<dbReference type="AlphaFoldDB" id="A0A0A9GDZ3"/>
<dbReference type="EMBL" id="GBRH01175184">
    <property type="protein sequence ID" value="JAE22712.1"/>
    <property type="molecule type" value="Transcribed_RNA"/>
</dbReference>
<sequence>MLISLPVYFTNHTIIKSLDRRKMLCALICVGFVGSERSRS</sequence>
<evidence type="ECO:0000313" key="1">
    <source>
        <dbReference type="EMBL" id="JAE22712.1"/>
    </source>
</evidence>
<protein>
    <submittedName>
        <fullName evidence="1">Uncharacterized protein</fullName>
    </submittedName>
</protein>
<reference evidence="1" key="2">
    <citation type="journal article" date="2015" name="Data Brief">
        <title>Shoot transcriptome of the giant reed, Arundo donax.</title>
        <authorList>
            <person name="Barrero R.A."/>
            <person name="Guerrero F.D."/>
            <person name="Moolhuijzen P."/>
            <person name="Goolsby J.A."/>
            <person name="Tidwell J."/>
            <person name="Bellgard S.E."/>
            <person name="Bellgard M.I."/>
        </authorList>
    </citation>
    <scope>NUCLEOTIDE SEQUENCE</scope>
    <source>
        <tissue evidence="1">Shoot tissue taken approximately 20 cm above the soil surface</tissue>
    </source>
</reference>
<proteinExistence type="predicted"/>
<accession>A0A0A9GDZ3</accession>
<organism evidence="1">
    <name type="scientific">Arundo donax</name>
    <name type="common">Giant reed</name>
    <name type="synonym">Donax arundinaceus</name>
    <dbReference type="NCBI Taxonomy" id="35708"/>
    <lineage>
        <taxon>Eukaryota</taxon>
        <taxon>Viridiplantae</taxon>
        <taxon>Streptophyta</taxon>
        <taxon>Embryophyta</taxon>
        <taxon>Tracheophyta</taxon>
        <taxon>Spermatophyta</taxon>
        <taxon>Magnoliopsida</taxon>
        <taxon>Liliopsida</taxon>
        <taxon>Poales</taxon>
        <taxon>Poaceae</taxon>
        <taxon>PACMAD clade</taxon>
        <taxon>Arundinoideae</taxon>
        <taxon>Arundineae</taxon>
        <taxon>Arundo</taxon>
    </lineage>
</organism>